<evidence type="ECO:0000313" key="9">
    <source>
        <dbReference type="Proteomes" id="UP000235771"/>
    </source>
</evidence>
<keyword evidence="4 6" id="KW-1133">Transmembrane helix</keyword>
<evidence type="ECO:0000256" key="2">
    <source>
        <dbReference type="ARBA" id="ARBA00022475"/>
    </source>
</evidence>
<evidence type="ECO:0000256" key="3">
    <source>
        <dbReference type="ARBA" id="ARBA00022692"/>
    </source>
</evidence>
<organism evidence="8 9">
    <name type="scientific">Gardnerella greenwoodii</name>
    <dbReference type="NCBI Taxonomy" id="2914925"/>
    <lineage>
        <taxon>Bacteria</taxon>
        <taxon>Bacillati</taxon>
        <taxon>Actinomycetota</taxon>
        <taxon>Actinomycetes</taxon>
        <taxon>Bifidobacteriales</taxon>
        <taxon>Bifidobacteriaceae</taxon>
        <taxon>Gardnerella</taxon>
    </lineage>
</organism>
<feature type="domain" description="Type II secretion system protein GspF" evidence="7">
    <location>
        <begin position="64"/>
        <end position="206"/>
    </location>
</feature>
<feature type="transmembrane region" description="Helical" evidence="6">
    <location>
        <begin position="190"/>
        <end position="212"/>
    </location>
</feature>
<dbReference type="GO" id="GO:0005886">
    <property type="term" value="C:plasma membrane"/>
    <property type="evidence" value="ECO:0007669"/>
    <property type="project" value="UniProtKB-SubCell"/>
</dbReference>
<keyword evidence="5 6" id="KW-0472">Membrane</keyword>
<keyword evidence="2" id="KW-1003">Cell membrane</keyword>
<name>A0A2N6RZ54_9BIFI</name>
<proteinExistence type="predicted"/>
<keyword evidence="3 6" id="KW-0812">Transmembrane</keyword>
<gene>
    <name evidence="8" type="ORF">CJ216_04940</name>
</gene>
<evidence type="ECO:0000313" key="8">
    <source>
        <dbReference type="EMBL" id="PMC43404.1"/>
    </source>
</evidence>
<sequence length="216" mass="24022">MEYNSRLLLIVPVFVIMAWQFCNISFGSKTLLGYKRLNIGDSDTKYEWRNAYSKDIDPLLGLHMIIVALRSGVAIPRALNVVGAVLPGGHGVWMCEVSRALISGDSWHEAWSPPHVRKNIQAVSKSTSRNKKLEKIDSSSVLATWLMTSLRESWCNGSSPVPVLLALSKHYEITMENVARQETSRLSVRLLLPVGLCFLPAFICIGIIPTVASLMR</sequence>
<dbReference type="RefSeq" id="WP_102695061.1">
    <property type="nucleotide sequence ID" value="NZ_JAKNCL010000003.1"/>
</dbReference>
<comment type="caution">
    <text evidence="8">The sequence shown here is derived from an EMBL/GenBank/DDBJ whole genome shotgun (WGS) entry which is preliminary data.</text>
</comment>
<dbReference type="Proteomes" id="UP000235771">
    <property type="component" value="Unassembled WGS sequence"/>
</dbReference>
<evidence type="ECO:0000256" key="6">
    <source>
        <dbReference type="SAM" id="Phobius"/>
    </source>
</evidence>
<evidence type="ECO:0000256" key="5">
    <source>
        <dbReference type="ARBA" id="ARBA00023136"/>
    </source>
</evidence>
<keyword evidence="9" id="KW-1185">Reference proteome</keyword>
<evidence type="ECO:0000259" key="7">
    <source>
        <dbReference type="Pfam" id="PF00482"/>
    </source>
</evidence>
<accession>A0A2N6RZ54</accession>
<evidence type="ECO:0000256" key="4">
    <source>
        <dbReference type="ARBA" id="ARBA00022989"/>
    </source>
</evidence>
<dbReference type="Pfam" id="PF00482">
    <property type="entry name" value="T2SSF"/>
    <property type="match status" value="1"/>
</dbReference>
<dbReference type="InterPro" id="IPR018076">
    <property type="entry name" value="T2SS_GspF_dom"/>
</dbReference>
<feature type="transmembrane region" description="Helical" evidence="6">
    <location>
        <begin position="6"/>
        <end position="26"/>
    </location>
</feature>
<reference evidence="8 9" key="1">
    <citation type="submission" date="2017-09" db="EMBL/GenBank/DDBJ databases">
        <title>Bacterial strain isolated from the female urinary microbiota.</title>
        <authorList>
            <person name="Thomas-White K."/>
            <person name="Kumar N."/>
            <person name="Forster S."/>
            <person name="Putonti C."/>
            <person name="Lawley T."/>
            <person name="Wolfe A.J."/>
        </authorList>
    </citation>
    <scope>NUCLEOTIDE SEQUENCE [LARGE SCALE GENOMIC DNA]</scope>
    <source>
        <strain evidence="8 9">UMB1686</strain>
    </source>
</reference>
<dbReference type="EMBL" id="PNGV01000001">
    <property type="protein sequence ID" value="PMC43404.1"/>
    <property type="molecule type" value="Genomic_DNA"/>
</dbReference>
<evidence type="ECO:0000256" key="1">
    <source>
        <dbReference type="ARBA" id="ARBA00004651"/>
    </source>
</evidence>
<comment type="subcellular location">
    <subcellularLocation>
        <location evidence="1">Cell membrane</location>
        <topology evidence="1">Multi-pass membrane protein</topology>
    </subcellularLocation>
</comment>
<protein>
    <submittedName>
        <fullName evidence="8">Pilus assembly protein</fullName>
    </submittedName>
</protein>
<dbReference type="AlphaFoldDB" id="A0A2N6RZ54"/>
<dbReference type="GeneID" id="98326797"/>